<evidence type="ECO:0000313" key="1">
    <source>
        <dbReference type="EMBL" id="EGY2377271.1"/>
    </source>
</evidence>
<dbReference type="AlphaFoldDB" id="A0A9P2P7X1"/>
<sequence>MSFKSIQMSFDEYVLKYDSFPDLIFMGSRFFNNFFTEDSNLRKLHDVRNWKVLNDPIKKNYEVLGCKVILVNDEFYNCGFFEFDDLERAKDYIFDSDFRKSEDRFAILKNIENSCYSSCEPTQLRSINNILNIPFSVIDAFKLENITKKEIEERKRNFQIIKGIYEPEQRF</sequence>
<comment type="caution">
    <text evidence="1">The sequence shown here is derived from an EMBL/GenBank/DDBJ whole genome shotgun (WGS) entry which is preliminary data.</text>
</comment>
<reference evidence="1" key="1">
    <citation type="submission" date="2020-12" db="EMBL/GenBank/DDBJ databases">
        <authorList>
            <consortium name="Clinical and Environmental Microbiology Branch: Whole genome sequencing antimicrobial resistance pathogens in the healthcare setting"/>
        </authorList>
    </citation>
    <scope>NUCLEOTIDE SEQUENCE</scope>
    <source>
        <strain evidence="1">2018HL-00813</strain>
    </source>
</reference>
<dbReference type="EMBL" id="AAYLMQ010000016">
    <property type="protein sequence ID" value="EGY2377271.1"/>
    <property type="molecule type" value="Genomic_DNA"/>
</dbReference>
<gene>
    <name evidence="1" type="ORF">JHZ39_001636</name>
</gene>
<proteinExistence type="predicted"/>
<protein>
    <submittedName>
        <fullName evidence="1">Uncharacterized protein</fullName>
    </submittedName>
</protein>
<dbReference type="RefSeq" id="WP_004842400.1">
    <property type="nucleotide sequence ID" value="NZ_BKDG01000017.1"/>
</dbReference>
<organism evidence="1">
    <name type="scientific">Acinetobacter baumannii</name>
    <dbReference type="NCBI Taxonomy" id="470"/>
    <lineage>
        <taxon>Bacteria</taxon>
        <taxon>Pseudomonadati</taxon>
        <taxon>Pseudomonadota</taxon>
        <taxon>Gammaproteobacteria</taxon>
        <taxon>Moraxellales</taxon>
        <taxon>Moraxellaceae</taxon>
        <taxon>Acinetobacter</taxon>
        <taxon>Acinetobacter calcoaceticus/baumannii complex</taxon>
    </lineage>
</organism>
<accession>A0A9P2P7X1</accession>
<name>A0A9P2P7X1_ACIBA</name>